<dbReference type="KEGG" id="cmr:Cycma_1831"/>
<dbReference type="HOGENOM" id="CLU_000445_114_44_10"/>
<dbReference type="PANTHER" id="PTHR43102">
    <property type="entry name" value="SLR1143 PROTEIN"/>
    <property type="match status" value="1"/>
</dbReference>
<evidence type="ECO:0000256" key="1">
    <source>
        <dbReference type="ARBA" id="ARBA00000085"/>
    </source>
</evidence>
<dbReference type="CDD" id="cd00130">
    <property type="entry name" value="PAS"/>
    <property type="match status" value="1"/>
</dbReference>
<dbReference type="STRING" id="880070.Cycma_1831"/>
<dbReference type="RefSeq" id="WP_014019878.1">
    <property type="nucleotide sequence ID" value="NC_015914.1"/>
</dbReference>
<dbReference type="Proteomes" id="UP000001635">
    <property type="component" value="Chromosome"/>
</dbReference>
<dbReference type="InterPro" id="IPR003661">
    <property type="entry name" value="HisK_dim/P_dom"/>
</dbReference>
<dbReference type="EMBL" id="CP002955">
    <property type="protein sequence ID" value="AEL25583.1"/>
    <property type="molecule type" value="Genomic_DNA"/>
</dbReference>
<keyword evidence="6" id="KW-1185">Reference proteome</keyword>
<dbReference type="Pfam" id="PF01590">
    <property type="entry name" value="GAF"/>
    <property type="match status" value="1"/>
</dbReference>
<name>G0IX35_CYCMS</name>
<dbReference type="EC" id="2.7.13.3" evidence="2"/>
<sequence length="370" mass="42968">MVNEEDRLKELDSYQVVDTAPEKELDELANIAKLICDVPFSFITIIDKNEQWLKVNSGLKFNKTSRKDSFCQYALNNPNEVMVVNDLTKDLRFKDNPFVKGNPKIRFYAGAPLATPRGNVLGTLCIFDQKPREISINHRKALFALAKKAMDHLNHRKLILEQKNKIESNADELKKLTDNVPIGIFLLKKDTNGKLSFEFLNRGLKNLQLDISYEKWQSSPELGFALVHPEDKENFSKNLFDSFNNLKPLYTEYRFKSKNGYRWHFVTAQAQKSKDGSVRLYGCFQDINNRVELEKAIEQISFDISHVLRKPVTSLLGLTQLIHTEKVIKKAELREYVEHIKSVSLELDSFTRELYAIYNEKRKKFNTIKK</sequence>
<dbReference type="InterPro" id="IPR013655">
    <property type="entry name" value="PAS_fold_3"/>
</dbReference>
<dbReference type="InterPro" id="IPR000014">
    <property type="entry name" value="PAS"/>
</dbReference>
<dbReference type="Pfam" id="PF08447">
    <property type="entry name" value="PAS_3"/>
    <property type="match status" value="1"/>
</dbReference>
<evidence type="ECO:0000259" key="4">
    <source>
        <dbReference type="Pfam" id="PF08447"/>
    </source>
</evidence>
<dbReference type="InterPro" id="IPR029016">
    <property type="entry name" value="GAF-like_dom_sf"/>
</dbReference>
<protein>
    <recommendedName>
        <fullName evidence="2">histidine kinase</fullName>
        <ecNumber evidence="2">2.7.13.3</ecNumber>
    </recommendedName>
</protein>
<organism evidence="5 6">
    <name type="scientific">Cyclobacterium marinum (strain ATCC 25205 / DSM 745 / LMG 13164 / NCIMB 1802)</name>
    <name type="common">Flectobacillus marinus</name>
    <dbReference type="NCBI Taxonomy" id="880070"/>
    <lineage>
        <taxon>Bacteria</taxon>
        <taxon>Pseudomonadati</taxon>
        <taxon>Bacteroidota</taxon>
        <taxon>Cytophagia</taxon>
        <taxon>Cytophagales</taxon>
        <taxon>Cyclobacteriaceae</taxon>
        <taxon>Cyclobacterium</taxon>
    </lineage>
</organism>
<evidence type="ECO:0000313" key="5">
    <source>
        <dbReference type="EMBL" id="AEL25583.1"/>
    </source>
</evidence>
<dbReference type="CDD" id="cd00082">
    <property type="entry name" value="HisKA"/>
    <property type="match status" value="1"/>
</dbReference>
<dbReference type="AlphaFoldDB" id="G0IX35"/>
<evidence type="ECO:0000259" key="3">
    <source>
        <dbReference type="Pfam" id="PF01590"/>
    </source>
</evidence>
<dbReference type="InterPro" id="IPR035965">
    <property type="entry name" value="PAS-like_dom_sf"/>
</dbReference>
<dbReference type="eggNOG" id="COG2203">
    <property type="taxonomic scope" value="Bacteria"/>
</dbReference>
<comment type="catalytic activity">
    <reaction evidence="1">
        <text>ATP + protein L-histidine = ADP + protein N-phospho-L-histidine.</text>
        <dbReference type="EC" id="2.7.13.3"/>
    </reaction>
</comment>
<dbReference type="OrthoDB" id="9811889at2"/>
<feature type="domain" description="PAS fold-3" evidence="4">
    <location>
        <begin position="212"/>
        <end position="279"/>
    </location>
</feature>
<dbReference type="Gene3D" id="3.30.450.20">
    <property type="entry name" value="PAS domain"/>
    <property type="match status" value="1"/>
</dbReference>
<dbReference type="Gene3D" id="3.30.450.40">
    <property type="match status" value="1"/>
</dbReference>
<dbReference type="Gene3D" id="1.10.287.130">
    <property type="match status" value="1"/>
</dbReference>
<feature type="domain" description="GAF" evidence="3">
    <location>
        <begin position="22"/>
        <end position="134"/>
    </location>
</feature>
<dbReference type="InterPro" id="IPR003018">
    <property type="entry name" value="GAF"/>
</dbReference>
<dbReference type="SUPFAM" id="SSF55785">
    <property type="entry name" value="PYP-like sensor domain (PAS domain)"/>
    <property type="match status" value="1"/>
</dbReference>
<evidence type="ECO:0000313" key="6">
    <source>
        <dbReference type="Proteomes" id="UP000001635"/>
    </source>
</evidence>
<gene>
    <name evidence="5" type="ordered locus">Cycma_1831</name>
</gene>
<evidence type="ECO:0000256" key="2">
    <source>
        <dbReference type="ARBA" id="ARBA00012438"/>
    </source>
</evidence>
<proteinExistence type="predicted"/>
<reference evidence="6" key="1">
    <citation type="submission" date="2011-07" db="EMBL/GenBank/DDBJ databases">
        <title>The complete genome of Cyclobacterium marinum DSM 745.</title>
        <authorList>
            <person name="Lucas S."/>
            <person name="Han J."/>
            <person name="Lapidus A."/>
            <person name="Bruce D."/>
            <person name="Goodwin L."/>
            <person name="Pitluck S."/>
            <person name="Peters L."/>
            <person name="Kyrpides N."/>
            <person name="Mavromatis K."/>
            <person name="Ivanova N."/>
            <person name="Ovchinnikova G."/>
            <person name="Chertkov O."/>
            <person name="Detter J.C."/>
            <person name="Tapia R."/>
            <person name="Han C."/>
            <person name="Land M."/>
            <person name="Hauser L."/>
            <person name="Markowitz V."/>
            <person name="Cheng J.-F."/>
            <person name="Hugenholtz P."/>
            <person name="Woyke T."/>
            <person name="Wu D."/>
            <person name="Tindall B."/>
            <person name="Schuetze A."/>
            <person name="Brambilla E."/>
            <person name="Klenk H.-P."/>
            <person name="Eisen J.A."/>
        </authorList>
    </citation>
    <scope>NUCLEOTIDE SEQUENCE [LARGE SCALE GENOMIC DNA]</scope>
    <source>
        <strain evidence="6">ATCC 25205 / DSM 745 / LMG 13164 / NCIMB 1802</strain>
    </source>
</reference>
<dbReference type="InterPro" id="IPR036097">
    <property type="entry name" value="HisK_dim/P_sf"/>
</dbReference>
<accession>G0IX35</accession>
<dbReference type="GO" id="GO:0000155">
    <property type="term" value="F:phosphorelay sensor kinase activity"/>
    <property type="evidence" value="ECO:0007669"/>
    <property type="project" value="InterPro"/>
</dbReference>
<dbReference type="SUPFAM" id="SSF55781">
    <property type="entry name" value="GAF domain-like"/>
    <property type="match status" value="1"/>
</dbReference>
<dbReference type="PANTHER" id="PTHR43102:SF2">
    <property type="entry name" value="GAF DOMAIN-CONTAINING PROTEIN"/>
    <property type="match status" value="1"/>
</dbReference>
<dbReference type="SUPFAM" id="SSF47384">
    <property type="entry name" value="Homodimeric domain of signal transducing histidine kinase"/>
    <property type="match status" value="1"/>
</dbReference>